<evidence type="ECO:0000313" key="2">
    <source>
        <dbReference type="Proteomes" id="UP000280405"/>
    </source>
</evidence>
<dbReference type="AlphaFoldDB" id="A0A3A8EWY1"/>
<organism evidence="1 2">
    <name type="scientific">Acinetobacter rongchengensis</name>
    <dbReference type="NCBI Taxonomy" id="2419601"/>
    <lineage>
        <taxon>Bacteria</taxon>
        <taxon>Pseudomonadati</taxon>
        <taxon>Pseudomonadota</taxon>
        <taxon>Gammaproteobacteria</taxon>
        <taxon>Moraxellales</taxon>
        <taxon>Moraxellaceae</taxon>
        <taxon>Acinetobacter</taxon>
    </lineage>
</organism>
<keyword evidence="2" id="KW-1185">Reference proteome</keyword>
<protein>
    <submittedName>
        <fullName evidence="1">DUF2750 domain-containing protein</fullName>
    </submittedName>
</protein>
<dbReference type="OrthoDB" id="2936081at2"/>
<dbReference type="EMBL" id="RAXT01000007">
    <property type="protein sequence ID" value="RKG39085.1"/>
    <property type="molecule type" value="Genomic_DNA"/>
</dbReference>
<accession>A0A3A8EWY1</accession>
<dbReference type="Pfam" id="PF11042">
    <property type="entry name" value="DUF2750"/>
    <property type="match status" value="1"/>
</dbReference>
<comment type="caution">
    <text evidence="1">The sequence shown here is derived from an EMBL/GenBank/DDBJ whole genome shotgun (WGS) entry which is preliminary data.</text>
</comment>
<dbReference type="InterPro" id="IPR021284">
    <property type="entry name" value="DUF2750"/>
</dbReference>
<sequence>MMMIEMKELEVIKQLTAEEKYTFFIEQVIENGEIWGLCGEGWASFLDDTQGLQAFPVWSDKAFAELNAVGQWENFKATPFTVQQLISELAPELTQANIQLSVFKFPQDSGHLIAAEEVSNTLQNKLAS</sequence>
<dbReference type="Proteomes" id="UP000280405">
    <property type="component" value="Unassembled WGS sequence"/>
</dbReference>
<evidence type="ECO:0000313" key="1">
    <source>
        <dbReference type="EMBL" id="RKG39085.1"/>
    </source>
</evidence>
<reference evidence="1 2" key="1">
    <citation type="submission" date="2018-09" db="EMBL/GenBank/DDBJ databases">
        <title>The draft genome of Acinetobacter spp. strains.</title>
        <authorList>
            <person name="Qin J."/>
            <person name="Feng Y."/>
            <person name="Zong Z."/>
        </authorList>
    </citation>
    <scope>NUCLEOTIDE SEQUENCE [LARGE SCALE GENOMIC DNA]</scope>
    <source>
        <strain evidence="1 2">WCHAc060115</strain>
    </source>
</reference>
<gene>
    <name evidence="1" type="ORF">D7V20_05910</name>
</gene>
<proteinExistence type="predicted"/>
<name>A0A3A8EWY1_9GAMM</name>